<dbReference type="RefSeq" id="WP_347703794.1">
    <property type="nucleotide sequence ID" value="NZ_JBDPZD010000001.1"/>
</dbReference>
<proteinExistence type="predicted"/>
<keyword evidence="2" id="KW-1185">Reference proteome</keyword>
<protein>
    <submittedName>
        <fullName evidence="1">Uncharacterized protein</fullName>
    </submittedName>
</protein>
<accession>A0ABV0FYH2</accession>
<dbReference type="Proteomes" id="UP001495147">
    <property type="component" value="Unassembled WGS sequence"/>
</dbReference>
<gene>
    <name evidence="1" type="ORF">ABDJ85_05815</name>
</gene>
<dbReference type="EMBL" id="JBDPZD010000001">
    <property type="protein sequence ID" value="MEO3690980.1"/>
    <property type="molecule type" value="Genomic_DNA"/>
</dbReference>
<organism evidence="1 2">
    <name type="scientific">Roseateles paludis</name>
    <dbReference type="NCBI Taxonomy" id="3145238"/>
    <lineage>
        <taxon>Bacteria</taxon>
        <taxon>Pseudomonadati</taxon>
        <taxon>Pseudomonadota</taxon>
        <taxon>Betaproteobacteria</taxon>
        <taxon>Burkholderiales</taxon>
        <taxon>Sphaerotilaceae</taxon>
        <taxon>Roseateles</taxon>
    </lineage>
</organism>
<evidence type="ECO:0000313" key="1">
    <source>
        <dbReference type="EMBL" id="MEO3690980.1"/>
    </source>
</evidence>
<evidence type="ECO:0000313" key="2">
    <source>
        <dbReference type="Proteomes" id="UP001495147"/>
    </source>
</evidence>
<sequence>MTLPDPDGQFVASVSIRSGQGAASTDRIWRFEPRFGSADAALRFAQHEGIAWALRH</sequence>
<reference evidence="1 2" key="1">
    <citation type="submission" date="2024-05" db="EMBL/GenBank/DDBJ databases">
        <title>Roseateles sp. DJS-2-20 16S ribosomal RNA gene Genome sequencing and assembly.</title>
        <authorList>
            <person name="Woo H."/>
        </authorList>
    </citation>
    <scope>NUCLEOTIDE SEQUENCE [LARGE SCALE GENOMIC DNA]</scope>
    <source>
        <strain evidence="1 2">DJS-2-20</strain>
    </source>
</reference>
<name>A0ABV0FYH2_9BURK</name>
<comment type="caution">
    <text evidence="1">The sequence shown here is derived from an EMBL/GenBank/DDBJ whole genome shotgun (WGS) entry which is preliminary data.</text>
</comment>